<proteinExistence type="predicted"/>
<dbReference type="Proteomes" id="UP000225139">
    <property type="component" value="Segment"/>
</dbReference>
<accession>A0A1C9EGD7</accession>
<sequence>MVRIIAMGQSPLCNFIKEQLKMNIIVYPEFFDNKKLLLQRRVRDYIISLLRNYRKIRYALYPDYYYRDINLPAEITEKITFIYPVHSKNEVEFIAKLKSKYNIIPGFASDSRYRDYDIYWFVNTFREEKWYLGISTWRELREAKRFEFYGGDITGFVLGNHEDRKNPEVLRRKLKEIIEYVSRPQGKQLTLF</sequence>
<protein>
    <submittedName>
        <fullName evidence="1">Uncharacterized protein</fullName>
    </submittedName>
</protein>
<dbReference type="EMBL" id="KX607102">
    <property type="protein sequence ID" value="AON96545.1"/>
    <property type="molecule type" value="Genomic_DNA"/>
</dbReference>
<organism evidence="1">
    <name type="scientific">Acidianus two-tailed phage variant 1</name>
    <dbReference type="NCBI Taxonomy" id="1898550"/>
    <lineage>
        <taxon>Viruses</taxon>
        <taxon>Viruses incertae sedis</taxon>
        <taxon>Bicaudaviridae</taxon>
        <taxon>Bicaudavirus</taxon>
        <taxon>Acidianus two-tailed virus</taxon>
    </lineage>
</organism>
<reference evidence="1" key="1">
    <citation type="submission" date="2016-07" db="EMBL/GenBank/DDBJ databases">
        <authorList>
            <person name="Vestergaard G."/>
            <person name="Garrett R.A."/>
        </authorList>
    </citation>
    <scope>NUCLEOTIDE SEQUENCE [LARGE SCALE GENOMIC DNA]</scope>
    <source>
        <strain evidence="1">ATV.v1</strain>
    </source>
</reference>
<evidence type="ECO:0000313" key="1">
    <source>
        <dbReference type="EMBL" id="AON96545.1"/>
    </source>
</evidence>
<name>A0A1C9EGD7_ATV</name>